<organism evidence="1 2">
    <name type="scientific">Necator americanus</name>
    <name type="common">Human hookworm</name>
    <dbReference type="NCBI Taxonomy" id="51031"/>
    <lineage>
        <taxon>Eukaryota</taxon>
        <taxon>Metazoa</taxon>
        <taxon>Ecdysozoa</taxon>
        <taxon>Nematoda</taxon>
        <taxon>Chromadorea</taxon>
        <taxon>Rhabditida</taxon>
        <taxon>Rhabditina</taxon>
        <taxon>Rhabditomorpha</taxon>
        <taxon>Strongyloidea</taxon>
        <taxon>Ancylostomatidae</taxon>
        <taxon>Bunostominae</taxon>
        <taxon>Necator</taxon>
    </lineage>
</organism>
<sequence length="69" mass="7690">MRELRKGGVDGFVCTWRTFEIAMQTSFDVVSMSIVEEHHGWGNMNYSNVSVKALHRISATPPSPPPTTP</sequence>
<accession>W2TFW1</accession>
<evidence type="ECO:0000313" key="2">
    <source>
        <dbReference type="Proteomes" id="UP000053676"/>
    </source>
</evidence>
<dbReference type="Proteomes" id="UP000053676">
    <property type="component" value="Unassembled WGS sequence"/>
</dbReference>
<proteinExistence type="predicted"/>
<keyword evidence="2" id="KW-1185">Reference proteome</keyword>
<reference evidence="2" key="1">
    <citation type="journal article" date="2014" name="Nat. Genet.">
        <title>Genome of the human hookworm Necator americanus.</title>
        <authorList>
            <person name="Tang Y.T."/>
            <person name="Gao X."/>
            <person name="Rosa B.A."/>
            <person name="Abubucker S."/>
            <person name="Hallsworth-Pepin K."/>
            <person name="Martin J."/>
            <person name="Tyagi R."/>
            <person name="Heizer E."/>
            <person name="Zhang X."/>
            <person name="Bhonagiri-Palsikar V."/>
            <person name="Minx P."/>
            <person name="Warren W.C."/>
            <person name="Wang Q."/>
            <person name="Zhan B."/>
            <person name="Hotez P.J."/>
            <person name="Sternberg P.W."/>
            <person name="Dougall A."/>
            <person name="Gaze S.T."/>
            <person name="Mulvenna J."/>
            <person name="Sotillo J."/>
            <person name="Ranganathan S."/>
            <person name="Rabelo E.M."/>
            <person name="Wilson R.K."/>
            <person name="Felgner P.L."/>
            <person name="Bethony J."/>
            <person name="Hawdon J.M."/>
            <person name="Gasser R.B."/>
            <person name="Loukas A."/>
            <person name="Mitreva M."/>
        </authorList>
    </citation>
    <scope>NUCLEOTIDE SEQUENCE [LARGE SCALE GENOMIC DNA]</scope>
</reference>
<dbReference type="AlphaFoldDB" id="W2TFW1"/>
<dbReference type="KEGG" id="nai:NECAME_09448"/>
<evidence type="ECO:0000313" key="1">
    <source>
        <dbReference type="EMBL" id="ETN80081.1"/>
    </source>
</evidence>
<dbReference type="EMBL" id="KI659235">
    <property type="protein sequence ID" value="ETN80081.1"/>
    <property type="molecule type" value="Genomic_DNA"/>
</dbReference>
<name>W2TFW1_NECAM</name>
<gene>
    <name evidence="1" type="ORF">NECAME_09448</name>
</gene>
<protein>
    <submittedName>
        <fullName evidence="1">Uncharacterized protein</fullName>
    </submittedName>
</protein>